<accession>A0A1H6Y727</accession>
<dbReference type="RefSeq" id="WP_143068338.1">
    <property type="nucleotide sequence ID" value="NZ_FNZA01000007.1"/>
</dbReference>
<feature type="chain" id="PRO_5011451336" evidence="1">
    <location>
        <begin position="26"/>
        <end position="233"/>
    </location>
</feature>
<protein>
    <submittedName>
        <fullName evidence="2">Uncharacterized protein</fullName>
    </submittedName>
</protein>
<evidence type="ECO:0000313" key="2">
    <source>
        <dbReference type="EMBL" id="SEJ37079.1"/>
    </source>
</evidence>
<dbReference type="Proteomes" id="UP000199223">
    <property type="component" value="Unassembled WGS sequence"/>
</dbReference>
<dbReference type="STRING" id="856736.SAMN04488058_1079"/>
<organism evidence="2 3">
    <name type="scientific">Deinococcus reticulitermitis</name>
    <dbReference type="NCBI Taxonomy" id="856736"/>
    <lineage>
        <taxon>Bacteria</taxon>
        <taxon>Thermotogati</taxon>
        <taxon>Deinococcota</taxon>
        <taxon>Deinococci</taxon>
        <taxon>Deinococcales</taxon>
        <taxon>Deinococcaceae</taxon>
        <taxon>Deinococcus</taxon>
    </lineage>
</organism>
<dbReference type="EMBL" id="FNZA01000007">
    <property type="protein sequence ID" value="SEJ37079.1"/>
    <property type="molecule type" value="Genomic_DNA"/>
</dbReference>
<proteinExistence type="predicted"/>
<sequence length="233" mass="24930">MRPALTLLSLVTALALFGVVGGARAGGAQAPTPVTSAPVTLPPITLSSPECRPDIGTVTLGSAKPDAASARMAQIFAEDQAARQGGPGNIDWNRVAQEDERRREEVLGLLKAGRLARGQDFYHAALVFQHGDCSDHYFFASQLARAALARSVTQAGWLYAATFDRWQLSQGQPQKYGTQFVAPEPCAFRLAKYDPDTTDAERSRYGVPPLAAALAQAEELSAGCRANRKGQNF</sequence>
<evidence type="ECO:0000256" key="1">
    <source>
        <dbReference type="SAM" id="SignalP"/>
    </source>
</evidence>
<reference evidence="3" key="1">
    <citation type="submission" date="2016-10" db="EMBL/GenBank/DDBJ databases">
        <authorList>
            <person name="Varghese N."/>
            <person name="Submissions S."/>
        </authorList>
    </citation>
    <scope>NUCLEOTIDE SEQUENCE [LARGE SCALE GENOMIC DNA]</scope>
    <source>
        <strain evidence="3">CGMCC 1.10218</strain>
    </source>
</reference>
<gene>
    <name evidence="2" type="ORF">SAMN04488058_1079</name>
</gene>
<keyword evidence="1" id="KW-0732">Signal</keyword>
<dbReference type="AlphaFoldDB" id="A0A1H6Y727"/>
<keyword evidence="3" id="KW-1185">Reference proteome</keyword>
<name>A0A1H6Y727_9DEIO</name>
<evidence type="ECO:0000313" key="3">
    <source>
        <dbReference type="Proteomes" id="UP000199223"/>
    </source>
</evidence>
<feature type="signal peptide" evidence="1">
    <location>
        <begin position="1"/>
        <end position="25"/>
    </location>
</feature>
<dbReference type="OrthoDB" id="72761at2"/>